<dbReference type="Pfam" id="PF21597">
    <property type="entry name" value="TetR_C_43"/>
    <property type="match status" value="1"/>
</dbReference>
<dbReference type="PANTHER" id="PTHR30055">
    <property type="entry name" value="HTH-TYPE TRANSCRIPTIONAL REGULATOR RUTR"/>
    <property type="match status" value="1"/>
</dbReference>
<dbReference type="SUPFAM" id="SSF48498">
    <property type="entry name" value="Tetracyclin repressor-like, C-terminal domain"/>
    <property type="match status" value="1"/>
</dbReference>
<dbReference type="Proteomes" id="UP000466794">
    <property type="component" value="Unassembled WGS sequence"/>
</dbReference>
<protein>
    <submittedName>
        <fullName evidence="7">TetR family transcriptional regulator</fullName>
    </submittedName>
</protein>
<name>A0A7K1UQD9_9NOCA</name>
<dbReference type="GO" id="GO:0003700">
    <property type="term" value="F:DNA-binding transcription factor activity"/>
    <property type="evidence" value="ECO:0007669"/>
    <property type="project" value="TreeGrafter"/>
</dbReference>
<evidence type="ECO:0000259" key="6">
    <source>
        <dbReference type="PROSITE" id="PS50977"/>
    </source>
</evidence>
<dbReference type="EMBL" id="WRPP01000001">
    <property type="protein sequence ID" value="MVU76563.1"/>
    <property type="molecule type" value="Genomic_DNA"/>
</dbReference>
<dbReference type="Gene3D" id="1.10.357.10">
    <property type="entry name" value="Tetracycline Repressor, domain 2"/>
    <property type="match status" value="1"/>
</dbReference>
<dbReference type="Pfam" id="PF00440">
    <property type="entry name" value="TetR_N"/>
    <property type="match status" value="1"/>
</dbReference>
<feature type="compositionally biased region" description="Basic and acidic residues" evidence="5">
    <location>
        <begin position="250"/>
        <end position="262"/>
    </location>
</feature>
<dbReference type="InterPro" id="IPR009057">
    <property type="entry name" value="Homeodomain-like_sf"/>
</dbReference>
<feature type="DNA-binding region" description="H-T-H motif" evidence="4">
    <location>
        <begin position="85"/>
        <end position="104"/>
    </location>
</feature>
<feature type="region of interest" description="Disordered" evidence="5">
    <location>
        <begin position="238"/>
        <end position="271"/>
    </location>
</feature>
<feature type="compositionally biased region" description="Low complexity" evidence="5">
    <location>
        <begin position="19"/>
        <end position="35"/>
    </location>
</feature>
<dbReference type="GO" id="GO:0000976">
    <property type="term" value="F:transcription cis-regulatory region binding"/>
    <property type="evidence" value="ECO:0007669"/>
    <property type="project" value="TreeGrafter"/>
</dbReference>
<evidence type="ECO:0000256" key="2">
    <source>
        <dbReference type="ARBA" id="ARBA00023125"/>
    </source>
</evidence>
<evidence type="ECO:0000256" key="3">
    <source>
        <dbReference type="ARBA" id="ARBA00023163"/>
    </source>
</evidence>
<evidence type="ECO:0000313" key="8">
    <source>
        <dbReference type="Proteomes" id="UP000466794"/>
    </source>
</evidence>
<gene>
    <name evidence="7" type="ORF">GPX89_04810</name>
</gene>
<organism evidence="7 8">
    <name type="scientific">Nocardia terrae</name>
    <dbReference type="NCBI Taxonomy" id="2675851"/>
    <lineage>
        <taxon>Bacteria</taxon>
        <taxon>Bacillati</taxon>
        <taxon>Actinomycetota</taxon>
        <taxon>Actinomycetes</taxon>
        <taxon>Mycobacteriales</taxon>
        <taxon>Nocardiaceae</taxon>
        <taxon>Nocardia</taxon>
    </lineage>
</organism>
<dbReference type="InterPro" id="IPR050109">
    <property type="entry name" value="HTH-type_TetR-like_transc_reg"/>
</dbReference>
<dbReference type="SUPFAM" id="SSF46689">
    <property type="entry name" value="Homeodomain-like"/>
    <property type="match status" value="1"/>
</dbReference>
<feature type="domain" description="HTH tetR-type" evidence="6">
    <location>
        <begin position="63"/>
        <end position="122"/>
    </location>
</feature>
<feature type="region of interest" description="Disordered" evidence="5">
    <location>
        <begin position="1"/>
        <end position="41"/>
    </location>
</feature>
<keyword evidence="8" id="KW-1185">Reference proteome</keyword>
<evidence type="ECO:0000313" key="7">
    <source>
        <dbReference type="EMBL" id="MVU76563.1"/>
    </source>
</evidence>
<keyword evidence="1" id="KW-0805">Transcription regulation</keyword>
<dbReference type="InterPro" id="IPR001647">
    <property type="entry name" value="HTH_TetR"/>
</dbReference>
<evidence type="ECO:0000256" key="5">
    <source>
        <dbReference type="SAM" id="MobiDB-lite"/>
    </source>
</evidence>
<dbReference type="RefSeq" id="WP_157355323.1">
    <property type="nucleotide sequence ID" value="NZ_WRPP01000001.1"/>
</dbReference>
<sequence length="301" mass="32329">MSAPTLPHEQPAALHEKSTAPGGKATASGAKGASPRATAPTSVELVARPNQASAAPSVRADARRNRALVLAAAHRALAERGAAVSLTEVARRAGVGAGTVYRHFPTKTALLEAVMEQRINRLTGLAHRLRDAPDPGAAFFSFCTEVITSTHRNQALCDLVSNDGWPRELVRDAGTRFHTALEDLLTAAQRQGVVRSDLTLADVLALFTGCVAIQRLTSEHELSRPAALVLDSMRAHPSTIPVTKPRTTPRSRDESTRRHETPHCPICTTPIHPAPTGRPARYCSPACRQKAHRRRHTPESA</sequence>
<reference evidence="7 8" key="1">
    <citation type="submission" date="2019-12" db="EMBL/GenBank/DDBJ databases">
        <title>Nocardia sp. nov. ET3-3 isolated from soil.</title>
        <authorList>
            <person name="Kanchanasin P."/>
            <person name="Tanasupawat S."/>
            <person name="Yuki M."/>
            <person name="Kudo T."/>
        </authorList>
    </citation>
    <scope>NUCLEOTIDE SEQUENCE [LARGE SCALE GENOMIC DNA]</scope>
    <source>
        <strain evidence="7 8">ET3-3</strain>
    </source>
</reference>
<dbReference type="InterPro" id="IPR049445">
    <property type="entry name" value="TetR_SbtR-like_C"/>
</dbReference>
<dbReference type="PRINTS" id="PR00455">
    <property type="entry name" value="HTHTETR"/>
</dbReference>
<evidence type="ECO:0000256" key="4">
    <source>
        <dbReference type="PROSITE-ProRule" id="PRU00335"/>
    </source>
</evidence>
<accession>A0A7K1UQD9</accession>
<comment type="caution">
    <text evidence="7">The sequence shown here is derived from an EMBL/GenBank/DDBJ whole genome shotgun (WGS) entry which is preliminary data.</text>
</comment>
<keyword evidence="2 4" id="KW-0238">DNA-binding</keyword>
<dbReference type="InterPro" id="IPR036271">
    <property type="entry name" value="Tet_transcr_reg_TetR-rel_C_sf"/>
</dbReference>
<evidence type="ECO:0000256" key="1">
    <source>
        <dbReference type="ARBA" id="ARBA00023015"/>
    </source>
</evidence>
<dbReference type="PROSITE" id="PS50977">
    <property type="entry name" value="HTH_TETR_2"/>
    <property type="match status" value="1"/>
</dbReference>
<dbReference type="PANTHER" id="PTHR30055:SF234">
    <property type="entry name" value="HTH-TYPE TRANSCRIPTIONAL REGULATOR BETI"/>
    <property type="match status" value="1"/>
</dbReference>
<proteinExistence type="predicted"/>
<keyword evidence="3" id="KW-0804">Transcription</keyword>
<dbReference type="AlphaFoldDB" id="A0A7K1UQD9"/>